<dbReference type="AlphaFoldDB" id="A0A938WN12"/>
<feature type="domain" description="Transglycosylase SLT" evidence="3">
    <location>
        <begin position="198"/>
        <end position="307"/>
    </location>
</feature>
<keyword evidence="5" id="KW-1185">Reference proteome</keyword>
<dbReference type="PANTHER" id="PTHR37423:SF2">
    <property type="entry name" value="MEMBRANE-BOUND LYTIC MUREIN TRANSGLYCOSYLASE C"/>
    <property type="match status" value="1"/>
</dbReference>
<organism evidence="4 5">
    <name type="scientific">Marseilla massiliensis</name>
    <dbReference type="NCBI Taxonomy" id="1841864"/>
    <lineage>
        <taxon>Bacteria</taxon>
        <taxon>Pseudomonadati</taxon>
        <taxon>Bacteroidota</taxon>
        <taxon>Bacteroidia</taxon>
        <taxon>Bacteroidales</taxon>
        <taxon>Prevotellaceae</taxon>
        <taxon>Marseilla</taxon>
    </lineage>
</organism>
<evidence type="ECO:0000259" key="3">
    <source>
        <dbReference type="Pfam" id="PF01464"/>
    </source>
</evidence>
<dbReference type="Proteomes" id="UP000764045">
    <property type="component" value="Unassembled WGS sequence"/>
</dbReference>
<gene>
    <name evidence="4" type="ORF">H6B30_11005</name>
</gene>
<accession>A0A938WN12</accession>
<feature type="compositionally biased region" description="Basic residues" evidence="2">
    <location>
        <begin position="376"/>
        <end position="386"/>
    </location>
</feature>
<evidence type="ECO:0000256" key="2">
    <source>
        <dbReference type="SAM" id="MobiDB-lite"/>
    </source>
</evidence>
<dbReference type="Gene3D" id="3.40.190.10">
    <property type="entry name" value="Periplasmic binding protein-like II"/>
    <property type="match status" value="1"/>
</dbReference>
<dbReference type="Pfam" id="PF01464">
    <property type="entry name" value="SLT"/>
    <property type="match status" value="1"/>
</dbReference>
<dbReference type="EMBL" id="JACJJL010000018">
    <property type="protein sequence ID" value="MBM6662269.1"/>
    <property type="molecule type" value="Genomic_DNA"/>
</dbReference>
<dbReference type="InterPro" id="IPR023346">
    <property type="entry name" value="Lysozyme-like_dom_sf"/>
</dbReference>
<sequence>MALSACSNGNKGDEQVVAPWGVVNDTVASNATFDLDEIVGNGEMIMATLSGPESYYDYHGKHLGLHFLLCQRFADKIGVSLRVEVCRDTMELMRKLIDGDADVAAYWVSPSDTAALADSSGAVVMCGPRNNSDGARWVAKASSDMLVKAIDEWFKPSMLADVEREEDFLLSSKSVSRRVYAPMQDRQKGIISRYDALFVKHSQRIRWDWRLLAAQCYQESTFDPNAKSWAGACGLMQIMPSTAAHLGLALSDIFTPEANIEAATRYLGELESKFRDIANRNERTNFVLASYNGGYHHIRDAMSLAAKNGSDPKSWSEVSRYVLLLSEPRYYRDPVVKHGYMRGFETVGYVSKIRQRWQQYGGVRSPHGSASGLTPRKARHSKKKFKLNPDGQ</sequence>
<protein>
    <submittedName>
        <fullName evidence="4">Transglycosylase SLT domain-containing protein</fullName>
    </submittedName>
</protein>
<dbReference type="RefSeq" id="WP_205110555.1">
    <property type="nucleotide sequence ID" value="NZ_JACJJL010000018.1"/>
</dbReference>
<dbReference type="SUPFAM" id="SSF53955">
    <property type="entry name" value="Lysozyme-like"/>
    <property type="match status" value="1"/>
</dbReference>
<dbReference type="CDD" id="cd13403">
    <property type="entry name" value="MLTF-like"/>
    <property type="match status" value="1"/>
</dbReference>
<dbReference type="SUPFAM" id="SSF53850">
    <property type="entry name" value="Periplasmic binding protein-like II"/>
    <property type="match status" value="1"/>
</dbReference>
<name>A0A938WN12_9BACT</name>
<evidence type="ECO:0000256" key="1">
    <source>
        <dbReference type="ARBA" id="ARBA00007734"/>
    </source>
</evidence>
<dbReference type="InterPro" id="IPR008258">
    <property type="entry name" value="Transglycosylase_SLT_dom_1"/>
</dbReference>
<evidence type="ECO:0000313" key="5">
    <source>
        <dbReference type="Proteomes" id="UP000764045"/>
    </source>
</evidence>
<proteinExistence type="inferred from homology"/>
<feature type="region of interest" description="Disordered" evidence="2">
    <location>
        <begin position="360"/>
        <end position="392"/>
    </location>
</feature>
<dbReference type="Gene3D" id="1.10.530.10">
    <property type="match status" value="1"/>
</dbReference>
<comment type="caution">
    <text evidence="4">The sequence shown here is derived from an EMBL/GenBank/DDBJ whole genome shotgun (WGS) entry which is preliminary data.</text>
</comment>
<comment type="similarity">
    <text evidence="1">Belongs to the transglycosylase Slt family.</text>
</comment>
<dbReference type="PANTHER" id="PTHR37423">
    <property type="entry name" value="SOLUBLE LYTIC MUREIN TRANSGLYCOSYLASE-RELATED"/>
    <property type="match status" value="1"/>
</dbReference>
<reference evidence="4 5" key="1">
    <citation type="journal article" date="2021" name="Sci. Rep.">
        <title>The distribution of antibiotic resistance genes in chicken gut microbiota commensals.</title>
        <authorList>
            <person name="Juricova H."/>
            <person name="Matiasovicova J."/>
            <person name="Kubasova T."/>
            <person name="Cejkova D."/>
            <person name="Rychlik I."/>
        </authorList>
    </citation>
    <scope>NUCLEOTIDE SEQUENCE [LARGE SCALE GENOMIC DNA]</scope>
    <source>
        <strain evidence="4 5">An819</strain>
    </source>
</reference>
<evidence type="ECO:0000313" key="4">
    <source>
        <dbReference type="EMBL" id="MBM6662269.1"/>
    </source>
</evidence>